<accession>A0ABN3GPH8</accession>
<feature type="transmembrane region" description="Helical" evidence="1">
    <location>
        <begin position="122"/>
        <end position="149"/>
    </location>
</feature>
<feature type="transmembrane region" description="Helical" evidence="1">
    <location>
        <begin position="169"/>
        <end position="187"/>
    </location>
</feature>
<evidence type="ECO:0008006" key="4">
    <source>
        <dbReference type="Google" id="ProtNLM"/>
    </source>
</evidence>
<proteinExistence type="predicted"/>
<evidence type="ECO:0000313" key="2">
    <source>
        <dbReference type="EMBL" id="GAA2357529.1"/>
    </source>
</evidence>
<keyword evidence="1" id="KW-0472">Membrane</keyword>
<evidence type="ECO:0000256" key="1">
    <source>
        <dbReference type="SAM" id="Phobius"/>
    </source>
</evidence>
<keyword evidence="3" id="KW-1185">Reference proteome</keyword>
<name>A0ABN3GPH8_9PSEU</name>
<feature type="transmembrane region" description="Helical" evidence="1">
    <location>
        <begin position="73"/>
        <end position="95"/>
    </location>
</feature>
<keyword evidence="1" id="KW-1133">Transmembrane helix</keyword>
<dbReference type="Proteomes" id="UP001501218">
    <property type="component" value="Unassembled WGS sequence"/>
</dbReference>
<gene>
    <name evidence="2" type="ORF">GCM10009854_39960</name>
</gene>
<feature type="transmembrane region" description="Helical" evidence="1">
    <location>
        <begin position="192"/>
        <end position="212"/>
    </location>
</feature>
<sequence>MIWVAWRQHRTHVLAMTALLLLGGGAILALWANMAHHIQSAGLAECLTVESVGGPCQRGREEFQQTWYDTLRLAQFGVLALPVLLGVFSAAPLFARELENGTDVLAFTQSVSRFRWMATKTLMVLVPSLIAVLAMQWLVNGWVAGAGMLGPLRAGTFSFPIVDTTGPMPTAHLLFSFALGALLGAVLRRSVLAMALTLGGLLVLRLTVSNYAEKALPHTRLTSSDAFTPAMRAADVSAPDVKVTGAGYLGPDGRPAELSLNAMRACANQGGQTHVACFERQGIVASYADVIPMSAFPHLQWAEFAIFTAAAALLLAATAWTLRRQR</sequence>
<feature type="transmembrane region" description="Helical" evidence="1">
    <location>
        <begin position="12"/>
        <end position="32"/>
    </location>
</feature>
<organism evidence="2 3">
    <name type="scientific">Saccharopolyspora halophila</name>
    <dbReference type="NCBI Taxonomy" id="405551"/>
    <lineage>
        <taxon>Bacteria</taxon>
        <taxon>Bacillati</taxon>
        <taxon>Actinomycetota</taxon>
        <taxon>Actinomycetes</taxon>
        <taxon>Pseudonocardiales</taxon>
        <taxon>Pseudonocardiaceae</taxon>
        <taxon>Saccharopolyspora</taxon>
    </lineage>
</organism>
<reference evidence="2 3" key="1">
    <citation type="journal article" date="2019" name="Int. J. Syst. Evol. Microbiol.">
        <title>The Global Catalogue of Microorganisms (GCM) 10K type strain sequencing project: providing services to taxonomists for standard genome sequencing and annotation.</title>
        <authorList>
            <consortium name="The Broad Institute Genomics Platform"/>
            <consortium name="The Broad Institute Genome Sequencing Center for Infectious Disease"/>
            <person name="Wu L."/>
            <person name="Ma J."/>
        </authorList>
    </citation>
    <scope>NUCLEOTIDE SEQUENCE [LARGE SCALE GENOMIC DNA]</scope>
    <source>
        <strain evidence="2 3">JCM 16221</strain>
    </source>
</reference>
<protein>
    <recommendedName>
        <fullName evidence="4">Transmembrane transport protein</fullName>
    </recommendedName>
</protein>
<keyword evidence="1" id="KW-0812">Transmembrane</keyword>
<comment type="caution">
    <text evidence="2">The sequence shown here is derived from an EMBL/GenBank/DDBJ whole genome shotgun (WGS) entry which is preliminary data.</text>
</comment>
<feature type="transmembrane region" description="Helical" evidence="1">
    <location>
        <begin position="301"/>
        <end position="322"/>
    </location>
</feature>
<dbReference type="EMBL" id="BAAARA010000015">
    <property type="protein sequence ID" value="GAA2357529.1"/>
    <property type="molecule type" value="Genomic_DNA"/>
</dbReference>
<dbReference type="RefSeq" id="WP_344134981.1">
    <property type="nucleotide sequence ID" value="NZ_BAAARA010000015.1"/>
</dbReference>
<evidence type="ECO:0000313" key="3">
    <source>
        <dbReference type="Proteomes" id="UP001501218"/>
    </source>
</evidence>